<feature type="domain" description="Xylose isomerase-like TIM barrel" evidence="1">
    <location>
        <begin position="25"/>
        <end position="216"/>
    </location>
</feature>
<comment type="caution">
    <text evidence="2">The sequence shown here is derived from an EMBL/GenBank/DDBJ whole genome shotgun (WGS) entry which is preliminary data.</text>
</comment>
<proteinExistence type="predicted"/>
<organism evidence="2 3">
    <name type="scientific">Succinivibrio faecicola</name>
    <dbReference type="NCBI Taxonomy" id="2820300"/>
    <lineage>
        <taxon>Bacteria</taxon>
        <taxon>Pseudomonadati</taxon>
        <taxon>Pseudomonadota</taxon>
        <taxon>Gammaproteobacteria</taxon>
        <taxon>Aeromonadales</taxon>
        <taxon>Succinivibrionaceae</taxon>
        <taxon>Succinivibrio</taxon>
    </lineage>
</organism>
<dbReference type="InterPro" id="IPR050312">
    <property type="entry name" value="IolE/XylAMocC-like"/>
</dbReference>
<reference evidence="2 3" key="1">
    <citation type="submission" date="2021-03" db="EMBL/GenBank/DDBJ databases">
        <title>Succinivibrio sp. nov. isolated from feces of cow.</title>
        <authorList>
            <person name="Choi J.-Y."/>
        </authorList>
    </citation>
    <scope>NUCLEOTIDE SEQUENCE [LARGE SCALE GENOMIC DNA]</scope>
    <source>
        <strain evidence="2 3">AGMB01872</strain>
    </source>
</reference>
<keyword evidence="3" id="KW-1185">Reference proteome</keyword>
<dbReference type="EMBL" id="JAGFNY010000043">
    <property type="protein sequence ID" value="MBW7571013.1"/>
    <property type="molecule type" value="Genomic_DNA"/>
</dbReference>
<dbReference type="PANTHER" id="PTHR12110:SF21">
    <property type="entry name" value="XYLOSE ISOMERASE-LIKE TIM BARREL DOMAIN-CONTAINING PROTEIN"/>
    <property type="match status" value="1"/>
</dbReference>
<dbReference type="Gene3D" id="3.20.20.150">
    <property type="entry name" value="Divalent-metal-dependent TIM barrel enzymes"/>
    <property type="match status" value="1"/>
</dbReference>
<dbReference type="SUPFAM" id="SSF51658">
    <property type="entry name" value="Xylose isomerase-like"/>
    <property type="match status" value="1"/>
</dbReference>
<dbReference type="RefSeq" id="WP_219938237.1">
    <property type="nucleotide sequence ID" value="NZ_JAGFNY010000043.1"/>
</dbReference>
<dbReference type="InterPro" id="IPR036237">
    <property type="entry name" value="Xyl_isomerase-like_sf"/>
</dbReference>
<dbReference type="InterPro" id="IPR013022">
    <property type="entry name" value="Xyl_isomerase-like_TIM-brl"/>
</dbReference>
<protein>
    <submittedName>
        <fullName evidence="2">Sugar phosphate isomerase/epimerase</fullName>
    </submittedName>
</protein>
<evidence type="ECO:0000313" key="2">
    <source>
        <dbReference type="EMBL" id="MBW7571013.1"/>
    </source>
</evidence>
<name>A0ABS7DII2_9GAMM</name>
<dbReference type="PANTHER" id="PTHR12110">
    <property type="entry name" value="HYDROXYPYRUVATE ISOMERASE"/>
    <property type="match status" value="1"/>
</dbReference>
<evidence type="ECO:0000259" key="1">
    <source>
        <dbReference type="Pfam" id="PF01261"/>
    </source>
</evidence>
<keyword evidence="2" id="KW-0413">Isomerase</keyword>
<dbReference type="Proteomes" id="UP000731465">
    <property type="component" value="Unassembled WGS sequence"/>
</dbReference>
<evidence type="ECO:0000313" key="3">
    <source>
        <dbReference type="Proteomes" id="UP000731465"/>
    </source>
</evidence>
<accession>A0ABS7DII2</accession>
<gene>
    <name evidence="2" type="ORF">J5V48_08915</name>
</gene>
<sequence>MNLSISNIAWDASFEPQVIDLLLKSGIHHLDFAPGKFFSDILNTSDAEIHRVKNEWQNKSFSLAGIQSLLFGTTGLNLFEIGSQDRMLEHLKRVCHIGSLTGATRLVFGSPKNRDRSKLNDTRTDEIALDFFFRLGEIAKEENVTICLEANPTVYGTNFLTTTEEAAAFVRKLNHSNIKLQLDLGTIYTNHESSQIIEDVADIIGHIHLSEPSMAPVTTDDSIHKKIGNMLKKVIANSMTSTDILTIEMLTNNSDSPENRIKTIEESIRLAKDLYMQE</sequence>
<dbReference type="Pfam" id="PF01261">
    <property type="entry name" value="AP_endonuc_2"/>
    <property type="match status" value="1"/>
</dbReference>
<dbReference type="GO" id="GO:0016853">
    <property type="term" value="F:isomerase activity"/>
    <property type="evidence" value="ECO:0007669"/>
    <property type="project" value="UniProtKB-KW"/>
</dbReference>